<dbReference type="SUPFAM" id="SSF52540">
    <property type="entry name" value="P-loop containing nucleoside triphosphate hydrolases"/>
    <property type="match status" value="1"/>
</dbReference>
<evidence type="ECO:0000259" key="1">
    <source>
        <dbReference type="SMART" id="SM00382"/>
    </source>
</evidence>
<name>A0AAU8HZ64_9CAUD</name>
<sequence>MSYTIYGDIAVVDKEAGVKSETLPAGFWTVSRDPLGNYFLSRGDLTGVPSVLYGETEKRAAHIISTYKRRAEQGKNTGVLLSGTKGSGKTMLAKVISRKLAAEGLPVIMVTQAYSDANFLELMSKIADKAIVIFDEFDKVYEKKQDQEALLTLLDGTGSGNKLFILTKNSGFISEFFLNRPSRVFYSFNYDKISLETMLDYLDKNLDNKEHEASFQRLWDVSLELSFDVIQGIVEELNFYEDMSFKECLNMMGISLGGEAKWDVSSITVNGKVAEVNWVSNWHGFNPMSFLSGSKTLDIYLRPATQDNQEAFEECSAIITDDEGDPRIHLNATKWKTDLIAGGKLVVYSDEPGDSFRIVLEPSTTRSANLSLLY</sequence>
<proteinExistence type="predicted"/>
<dbReference type="Pfam" id="PF00004">
    <property type="entry name" value="AAA"/>
    <property type="match status" value="1"/>
</dbReference>
<dbReference type="GO" id="GO:0005524">
    <property type="term" value="F:ATP binding"/>
    <property type="evidence" value="ECO:0007669"/>
    <property type="project" value="InterPro"/>
</dbReference>
<dbReference type="Gene3D" id="3.40.50.300">
    <property type="entry name" value="P-loop containing nucleotide triphosphate hydrolases"/>
    <property type="match status" value="1"/>
</dbReference>
<organism evidence="2">
    <name type="scientific">Klebsiella phage FKP3</name>
    <dbReference type="NCBI Taxonomy" id="3231233"/>
    <lineage>
        <taxon>Viruses</taxon>
        <taxon>Duplodnaviria</taxon>
        <taxon>Heunggongvirae</taxon>
        <taxon>Uroviricota</taxon>
        <taxon>Caudoviricetes</taxon>
        <taxon>Stephanstirmvirinae</taxon>
        <taxon>Justusliebigvirus</taxon>
    </lineage>
</organism>
<reference evidence="2" key="1">
    <citation type="submission" date="2024-06" db="EMBL/GenBank/DDBJ databases">
        <title>High activity and specificity of bacteriophage cocktails against carbapenem-resistant Klebsiella pneumoniae belonging to high-risk clones CG258 and ST307.</title>
        <authorList>
            <person name="Jimenez Quiceno J."/>
            <person name="Salazar Ospina L."/>
            <person name="Tellez Carrasquilla S."/>
        </authorList>
    </citation>
    <scope>NUCLEOTIDE SEQUENCE</scope>
</reference>
<dbReference type="SMART" id="SM00382">
    <property type="entry name" value="AAA"/>
    <property type="match status" value="1"/>
</dbReference>
<dbReference type="CDD" id="cd00009">
    <property type="entry name" value="AAA"/>
    <property type="match status" value="1"/>
</dbReference>
<dbReference type="EMBL" id="PP895363">
    <property type="protein sequence ID" value="XCI77965.1"/>
    <property type="molecule type" value="Genomic_DNA"/>
</dbReference>
<dbReference type="InterPro" id="IPR003593">
    <property type="entry name" value="AAA+_ATPase"/>
</dbReference>
<protein>
    <submittedName>
        <fullName evidence="2">ATPase</fullName>
    </submittedName>
</protein>
<dbReference type="InterPro" id="IPR003959">
    <property type="entry name" value="ATPase_AAA_core"/>
</dbReference>
<accession>A0AAU8HZ64</accession>
<feature type="domain" description="AAA+ ATPase" evidence="1">
    <location>
        <begin position="75"/>
        <end position="191"/>
    </location>
</feature>
<dbReference type="GO" id="GO:0016887">
    <property type="term" value="F:ATP hydrolysis activity"/>
    <property type="evidence" value="ECO:0007669"/>
    <property type="project" value="InterPro"/>
</dbReference>
<dbReference type="InterPro" id="IPR027417">
    <property type="entry name" value="P-loop_NTPase"/>
</dbReference>
<evidence type="ECO:0000313" key="2">
    <source>
        <dbReference type="EMBL" id="XCI77965.1"/>
    </source>
</evidence>